<dbReference type="PANTHER" id="PTHR35802:SF1">
    <property type="entry name" value="PROTEASE SYNTHASE AND SPORULATION PROTEIN PAI 2"/>
    <property type="match status" value="1"/>
</dbReference>
<dbReference type="AlphaFoldDB" id="A0A517Z7C3"/>
<keyword evidence="2" id="KW-1185">Reference proteome</keyword>
<gene>
    <name evidence="1" type="primary">paiB</name>
    <name evidence="1" type="ORF">Mal4_26760</name>
</gene>
<proteinExistence type="predicted"/>
<reference evidence="1 2" key="1">
    <citation type="submission" date="2019-02" db="EMBL/GenBank/DDBJ databases">
        <title>Deep-cultivation of Planctomycetes and their phenomic and genomic characterization uncovers novel biology.</title>
        <authorList>
            <person name="Wiegand S."/>
            <person name="Jogler M."/>
            <person name="Boedeker C."/>
            <person name="Pinto D."/>
            <person name="Vollmers J."/>
            <person name="Rivas-Marin E."/>
            <person name="Kohn T."/>
            <person name="Peeters S.H."/>
            <person name="Heuer A."/>
            <person name="Rast P."/>
            <person name="Oberbeckmann S."/>
            <person name="Bunk B."/>
            <person name="Jeske O."/>
            <person name="Meyerdierks A."/>
            <person name="Storesund J.E."/>
            <person name="Kallscheuer N."/>
            <person name="Luecker S."/>
            <person name="Lage O.M."/>
            <person name="Pohl T."/>
            <person name="Merkel B.J."/>
            <person name="Hornburger P."/>
            <person name="Mueller R.-W."/>
            <person name="Bruemmer F."/>
            <person name="Labrenz M."/>
            <person name="Spormann A.M."/>
            <person name="Op den Camp H."/>
            <person name="Overmann J."/>
            <person name="Amann R."/>
            <person name="Jetten M.S.M."/>
            <person name="Mascher T."/>
            <person name="Medema M.H."/>
            <person name="Devos D.P."/>
            <person name="Kaster A.-K."/>
            <person name="Ovreas L."/>
            <person name="Rohde M."/>
            <person name="Galperin M.Y."/>
            <person name="Jogler C."/>
        </authorList>
    </citation>
    <scope>NUCLEOTIDE SEQUENCE [LARGE SCALE GENOMIC DNA]</scope>
    <source>
        <strain evidence="1 2">Mal4</strain>
    </source>
</reference>
<evidence type="ECO:0000313" key="1">
    <source>
        <dbReference type="EMBL" id="QDU38349.1"/>
    </source>
</evidence>
<dbReference type="Proteomes" id="UP000320496">
    <property type="component" value="Chromosome"/>
</dbReference>
<accession>A0A517Z7C3</accession>
<dbReference type="PIRSF" id="PIRSF010372">
    <property type="entry name" value="PaiB"/>
    <property type="match status" value="1"/>
</dbReference>
<dbReference type="InterPro" id="IPR007396">
    <property type="entry name" value="TR_PAI2-type"/>
</dbReference>
<sequence length="205" mass="23240">MYTPASFAVDDLPTHHDFIDHHGFATLISQSDEPLASHLPFLLDRQAAPQGRLRSHMARANPQWKSADGSRVLVIFNGPHAYISPRWYAAENVVPTWNYVAVHVYGTLRLVDDGATVSRIVDETVARYEADSPQPWRYAGDADFLDRLLQMIVGFEIDIDRIEGKWKLSQNHPVERREGVIRGLREIGDPAADDIARLMQETLDR</sequence>
<protein>
    <submittedName>
        <fullName evidence="1">Protease synthase and sporulation protein PAI 2</fullName>
    </submittedName>
</protein>
<keyword evidence="1" id="KW-0378">Hydrolase</keyword>
<dbReference type="KEGG" id="mri:Mal4_26760"/>
<dbReference type="RefSeq" id="WP_145369639.1">
    <property type="nucleotide sequence ID" value="NZ_CP036275.1"/>
</dbReference>
<dbReference type="SUPFAM" id="SSF50475">
    <property type="entry name" value="FMN-binding split barrel"/>
    <property type="match status" value="1"/>
</dbReference>
<dbReference type="Gene3D" id="2.30.110.10">
    <property type="entry name" value="Electron Transport, Fmn-binding Protein, Chain A"/>
    <property type="match status" value="1"/>
</dbReference>
<name>A0A517Z7C3_9PLAN</name>
<dbReference type="EMBL" id="CP036275">
    <property type="protein sequence ID" value="QDU38349.1"/>
    <property type="molecule type" value="Genomic_DNA"/>
</dbReference>
<evidence type="ECO:0000313" key="2">
    <source>
        <dbReference type="Proteomes" id="UP000320496"/>
    </source>
</evidence>
<dbReference type="GO" id="GO:0006508">
    <property type="term" value="P:proteolysis"/>
    <property type="evidence" value="ECO:0007669"/>
    <property type="project" value="UniProtKB-KW"/>
</dbReference>
<dbReference type="OrthoDB" id="9794948at2"/>
<organism evidence="1 2">
    <name type="scientific">Maioricimonas rarisocia</name>
    <dbReference type="NCBI Taxonomy" id="2528026"/>
    <lineage>
        <taxon>Bacteria</taxon>
        <taxon>Pseudomonadati</taxon>
        <taxon>Planctomycetota</taxon>
        <taxon>Planctomycetia</taxon>
        <taxon>Planctomycetales</taxon>
        <taxon>Planctomycetaceae</taxon>
        <taxon>Maioricimonas</taxon>
    </lineage>
</organism>
<dbReference type="Pfam" id="PF04299">
    <property type="entry name" value="FMN_bind_2"/>
    <property type="match status" value="1"/>
</dbReference>
<dbReference type="InterPro" id="IPR012349">
    <property type="entry name" value="Split_barrel_FMN-bd"/>
</dbReference>
<dbReference type="PANTHER" id="PTHR35802">
    <property type="entry name" value="PROTEASE SYNTHASE AND SPORULATION PROTEIN PAI 2"/>
    <property type="match status" value="1"/>
</dbReference>
<dbReference type="GO" id="GO:0008233">
    <property type="term" value="F:peptidase activity"/>
    <property type="evidence" value="ECO:0007669"/>
    <property type="project" value="UniProtKB-KW"/>
</dbReference>
<keyword evidence="1" id="KW-0645">Protease</keyword>